<feature type="domain" description="HDOD" evidence="1">
    <location>
        <begin position="22"/>
        <end position="216"/>
    </location>
</feature>
<evidence type="ECO:0000313" key="3">
    <source>
        <dbReference type="Proteomes" id="UP000267535"/>
    </source>
</evidence>
<gene>
    <name evidence="2" type="ORF">EHS89_07355</name>
</gene>
<dbReference type="CDD" id="cd00077">
    <property type="entry name" value="HDc"/>
    <property type="match status" value="1"/>
</dbReference>
<dbReference type="Pfam" id="PF08668">
    <property type="entry name" value="HDOD"/>
    <property type="match status" value="1"/>
</dbReference>
<dbReference type="PROSITE" id="PS51833">
    <property type="entry name" value="HDOD"/>
    <property type="match status" value="1"/>
</dbReference>
<dbReference type="EMBL" id="RQXV01000003">
    <property type="protein sequence ID" value="RRD00023.1"/>
    <property type="molecule type" value="Genomic_DNA"/>
</dbReference>
<accession>A0A3P1SV43</accession>
<dbReference type="Proteomes" id="UP000267535">
    <property type="component" value="Unassembled WGS sequence"/>
</dbReference>
<evidence type="ECO:0000313" key="2">
    <source>
        <dbReference type="EMBL" id="RRD00023.1"/>
    </source>
</evidence>
<dbReference type="InterPro" id="IPR052340">
    <property type="entry name" value="RNase_Y/CdgJ"/>
</dbReference>
<dbReference type="AlphaFoldDB" id="A0A3P1SV43"/>
<dbReference type="PANTHER" id="PTHR33525">
    <property type="match status" value="1"/>
</dbReference>
<protein>
    <submittedName>
        <fullName evidence="2">HDOD domain-containing protein</fullName>
    </submittedName>
</protein>
<dbReference type="InterPro" id="IPR003607">
    <property type="entry name" value="HD/PDEase_dom"/>
</dbReference>
<dbReference type="OrthoDB" id="9770715at2"/>
<dbReference type="SMART" id="SM00471">
    <property type="entry name" value="HDc"/>
    <property type="match status" value="1"/>
</dbReference>
<name>A0A3P1SV43_9GAMM</name>
<dbReference type="Gene3D" id="1.10.3210.10">
    <property type="entry name" value="Hypothetical protein af1432"/>
    <property type="match status" value="1"/>
</dbReference>
<dbReference type="PANTHER" id="PTHR33525:SF3">
    <property type="entry name" value="RIBONUCLEASE Y"/>
    <property type="match status" value="1"/>
</dbReference>
<proteinExistence type="predicted"/>
<organism evidence="2 3">
    <name type="scientific">Amphritea balenae</name>
    <dbReference type="NCBI Taxonomy" id="452629"/>
    <lineage>
        <taxon>Bacteria</taxon>
        <taxon>Pseudomonadati</taxon>
        <taxon>Pseudomonadota</taxon>
        <taxon>Gammaproteobacteria</taxon>
        <taxon>Oceanospirillales</taxon>
        <taxon>Oceanospirillaceae</taxon>
        <taxon>Amphritea</taxon>
    </lineage>
</organism>
<dbReference type="SUPFAM" id="SSF109604">
    <property type="entry name" value="HD-domain/PDEase-like"/>
    <property type="match status" value="1"/>
</dbReference>
<comment type="caution">
    <text evidence="2">The sequence shown here is derived from an EMBL/GenBank/DDBJ whole genome shotgun (WGS) entry which is preliminary data.</text>
</comment>
<keyword evidence="3" id="KW-1185">Reference proteome</keyword>
<evidence type="ECO:0000259" key="1">
    <source>
        <dbReference type="PROSITE" id="PS51833"/>
    </source>
</evidence>
<dbReference type="InterPro" id="IPR013976">
    <property type="entry name" value="HDOD"/>
</dbReference>
<reference evidence="2 3" key="1">
    <citation type="submission" date="2018-11" db="EMBL/GenBank/DDBJ databases">
        <title>The draft genome sequence of Amphritea balenae JAMM 1525T.</title>
        <authorList>
            <person name="Fang Z."/>
            <person name="Zhang Y."/>
            <person name="Han X."/>
        </authorList>
    </citation>
    <scope>NUCLEOTIDE SEQUENCE [LARGE SCALE GENOMIC DNA]</scope>
    <source>
        <strain evidence="2 3">JAMM 1525</strain>
    </source>
</reference>
<sequence length="303" mass="34572">MLQKTQRQVLNIEYVTKRIDRLPLLPAVVLELTQLSQDADDFYEKMAELASQDPPLSARILGFANTISPASDKQINNVHQALMKLGVIKTLNLINELTTVSAFSPTKPEYKTIWRHSVETARFSRFLAVHIPEFDLSDELAYSCGLLHDLGRFVLLQVAVHAVESVDAAGWDSPQELPEVEQSLFGFNHAEVGRIAAEHWQLPDIICKTLRFHHHYNLWEMDEVPRSFLQLLTVVQFADFLSVLLIQNPQWRSWSETELSERIRSYCTHSDWPDIAFPIDKLVKALPLMSDECEKILLQAGVA</sequence>